<feature type="region of interest" description="Disordered" evidence="1">
    <location>
        <begin position="1"/>
        <end position="109"/>
    </location>
</feature>
<proteinExistence type="predicted"/>
<dbReference type="RefSeq" id="WP_018787102.1">
    <property type="nucleotide sequence ID" value="NZ_FMCV01000024.1"/>
</dbReference>
<sequence>MAQGEAEHGCAQGEACRRGHDQPATATHPRRPCLNQQGEQPSGRAPERAEDEPGVPRQRAAEPARPADEEPADPGCRSGLAGWAGAHRHGAVRPRNRTVRRERPPRRWC</sequence>
<accession>A0A1C5A5B8</accession>
<reference evidence="3" key="1">
    <citation type="submission" date="2016-06" db="EMBL/GenBank/DDBJ databases">
        <authorList>
            <person name="Varghese N."/>
        </authorList>
    </citation>
    <scope>NUCLEOTIDE SEQUENCE [LARGE SCALE GENOMIC DNA]</scope>
    <source>
        <strain evidence="3">DSM 45555</strain>
    </source>
</reference>
<feature type="compositionally biased region" description="Basic and acidic residues" evidence="1">
    <location>
        <begin position="59"/>
        <end position="68"/>
    </location>
</feature>
<protein>
    <submittedName>
        <fullName evidence="2">Uncharacterized protein</fullName>
    </submittedName>
</protein>
<organism evidence="2 3">
    <name type="scientific">Micromonospora marina</name>
    <dbReference type="NCBI Taxonomy" id="307120"/>
    <lineage>
        <taxon>Bacteria</taxon>
        <taxon>Bacillati</taxon>
        <taxon>Actinomycetota</taxon>
        <taxon>Actinomycetes</taxon>
        <taxon>Micromonosporales</taxon>
        <taxon>Micromonosporaceae</taxon>
        <taxon>Micromonospora</taxon>
    </lineage>
</organism>
<evidence type="ECO:0000256" key="1">
    <source>
        <dbReference type="SAM" id="MobiDB-lite"/>
    </source>
</evidence>
<name>A0A1C5A5B8_9ACTN</name>
<gene>
    <name evidence="2" type="ORF">GA0070215_12455</name>
</gene>
<feature type="compositionally biased region" description="Basic residues" evidence="1">
    <location>
        <begin position="86"/>
        <end position="109"/>
    </location>
</feature>
<evidence type="ECO:0000313" key="3">
    <source>
        <dbReference type="Proteomes" id="UP000198551"/>
    </source>
</evidence>
<keyword evidence="3" id="KW-1185">Reference proteome</keyword>
<dbReference type="Proteomes" id="UP000198551">
    <property type="component" value="Unassembled WGS sequence"/>
</dbReference>
<dbReference type="AlphaFoldDB" id="A0A1C5A5B8"/>
<evidence type="ECO:0000313" key="2">
    <source>
        <dbReference type="EMBL" id="SCF40412.1"/>
    </source>
</evidence>
<dbReference type="EMBL" id="FMCV01000024">
    <property type="protein sequence ID" value="SCF40412.1"/>
    <property type="molecule type" value="Genomic_DNA"/>
</dbReference>